<dbReference type="InterPro" id="IPR032675">
    <property type="entry name" value="LRR_dom_sf"/>
</dbReference>
<sequence>MKKIFACALVLILALAQINPVFSLQIDSTQSGETSTNVEDNPNQNKEINEDSLQKESTDLIQKDIESEADADEQEKTITEYSQDDFVIEDGVLTAYNGNDSHVVIPEGVTKIDREVFKNNETLQSVIFPNSLKEIGYEAFSNSGLQGNLILPKNLEIIDGSFRNISLESVVIPSSIQTASGAFSNSTIDKVIIESGLIEIPAGMFIFSKVIEVELPETITKINRDAFYCCDTLKVINLPSTLKEIDNQAFLSCTSLTQVTLPEGLTHLGREAFGDCTSIRTINIPSTLVQTGADPDSDLYFQGPFTNCNFEKIVFGEGIKEIPSTLFNLTGIREITIPDTVTKIGKSAFKRCFNLEYIYIPESVTTIEDNVFEHSDNVTIYCKENSAAHKYAVENNILYSFEVHEHEYGDWVTVKEATCIKDGLKKRTCSCGVFEEQVIDALGHDFSEEWTIDKEPTCTEEGWRSHHCTRCDETKDGEKIDKLDHSYGEWVIEKEATYYNEGKRYHICEHCQNKEEEIIPILKPDFEAHPDYSFAEFEVVDAQNLNTIEGALIKLSNGKDTFQTMTNDEGKAKVFVPHGSYDIVVSKEGYMDRSFIYTLETGEVSVPQIGISTGSVVTGELTVTEMTRDEILEAGIDVNDPDNEHVFKYEVTLKFSDGLEIYTIPSVIFKNNKGEGIKSYFGDESNTGNVFVIDAPEKITITKVSEYLYIVVQGQTKWLKEMFHVQLVVVNTSLTDKLVDCTAELQLPSGLSLADLSTGEQSNQQIIESVDRGQSESLDWYIRGDQTGDYGISATLKGEFSSFHDPFEYTFKTQDPLHVYAGTDMQLTVHCSDAAYYGEPYTMIFELENVSDHTIYDVRHQIKNVSQYQVKKYTWVEDGKVVDEEEAWNTLDSQDLGLDGIVLKDEFKPGEKLAVLVKTDVLWKSPLHRFKESASTLQTILKLGGLSGNAMSTLFSAISFVDVRYYLTDTLVSYADENTTQIPITFDIEHRAGVSIYDKLFEEALGKYFGKLESGAVHVMTQGGLDNYFSMIKKMQKKIKVQSSDSNTESFAWVEDADGSSNVISIQADGATLDDQGRLVLKGDSEISVNALNTGQAYLLIQDSQGNITKHQFNVHESFPGQETITSEIEDLFYLPFLVVPYGQTLSEEMSTFLNELGCQLMYDNAPLKIGDSIPTGAVILDENGNEVLSTMLPGDSNSDTQVNLFDGYHILNMKNQKSLTQMQLAASNYNGDGVADEKDTTYLFNFLTQQDLTTYSLPGIEQSAYQVDLQNLLQGLENVKGIQLDIDHASNSGMENAAVKVNAKADFNQTAYNQSQDRIRAIVANYDSLLPISKASLEVLMNSTQDKVSIPARIYIQTDTEEITRDITLTLNKFTGDSENDFQQTVDRFEDTLKELENTLESLEGYDSIKSDFLTIIDQIKEKLQKAQSVEEIQELQKQLENAYAQFQKNLKEQQTQESQNSSESTSDKKKDESESQDSKEKKNSENTGVKIGDTLLFFVLSTVSLLIIILIRKRTT</sequence>
<dbReference type="Gene3D" id="1.10.1330.10">
    <property type="entry name" value="Dockerin domain"/>
    <property type="match status" value="1"/>
</dbReference>
<evidence type="ECO:0000313" key="5">
    <source>
        <dbReference type="Proteomes" id="UP000521313"/>
    </source>
</evidence>
<keyword evidence="2" id="KW-0812">Transmembrane</keyword>
<dbReference type="Pfam" id="PF13306">
    <property type="entry name" value="LRR_5"/>
    <property type="match status" value="2"/>
</dbReference>
<dbReference type="GO" id="GO:0000272">
    <property type="term" value="P:polysaccharide catabolic process"/>
    <property type="evidence" value="ECO:0007669"/>
    <property type="project" value="InterPro"/>
</dbReference>
<evidence type="ECO:0000313" key="4">
    <source>
        <dbReference type="EMBL" id="MBB5183986.1"/>
    </source>
</evidence>
<evidence type="ECO:0000256" key="3">
    <source>
        <dbReference type="SAM" id="SignalP"/>
    </source>
</evidence>
<organism evidence="4 5">
    <name type="scientific">Faecalicoccus acidiformans</name>
    <dbReference type="NCBI Taxonomy" id="915173"/>
    <lineage>
        <taxon>Bacteria</taxon>
        <taxon>Bacillati</taxon>
        <taxon>Bacillota</taxon>
        <taxon>Erysipelotrichia</taxon>
        <taxon>Erysipelotrichales</taxon>
        <taxon>Erysipelotrichaceae</taxon>
        <taxon>Faecalicoccus</taxon>
    </lineage>
</organism>
<feature type="region of interest" description="Disordered" evidence="1">
    <location>
        <begin position="1453"/>
        <end position="1487"/>
    </location>
</feature>
<feature type="region of interest" description="Disordered" evidence="1">
    <location>
        <begin position="31"/>
        <end position="55"/>
    </location>
</feature>
<comment type="caution">
    <text evidence="4">The sequence shown here is derived from an EMBL/GenBank/DDBJ whole genome shotgun (WGS) entry which is preliminary data.</text>
</comment>
<dbReference type="RefSeq" id="WP_183373657.1">
    <property type="nucleotide sequence ID" value="NZ_JACHHD010000001.1"/>
</dbReference>
<dbReference type="Proteomes" id="UP000521313">
    <property type="component" value="Unassembled WGS sequence"/>
</dbReference>
<feature type="chain" id="PRO_5031096026" evidence="3">
    <location>
        <begin position="24"/>
        <end position="1518"/>
    </location>
</feature>
<dbReference type="SUPFAM" id="SSF49464">
    <property type="entry name" value="Carboxypeptidase regulatory domain-like"/>
    <property type="match status" value="1"/>
</dbReference>
<dbReference type="InterPro" id="IPR008969">
    <property type="entry name" value="CarboxyPept-like_regulatory"/>
</dbReference>
<dbReference type="InterPro" id="IPR026906">
    <property type="entry name" value="LRR_5"/>
</dbReference>
<dbReference type="Gene3D" id="2.60.40.1120">
    <property type="entry name" value="Carboxypeptidase-like, regulatory domain"/>
    <property type="match status" value="1"/>
</dbReference>
<name>A0A7W8FX53_9FIRM</name>
<dbReference type="PANTHER" id="PTHR45661">
    <property type="entry name" value="SURFACE ANTIGEN"/>
    <property type="match status" value="1"/>
</dbReference>
<feature type="compositionally biased region" description="Low complexity" evidence="1">
    <location>
        <begin position="1454"/>
        <end position="1466"/>
    </location>
</feature>
<reference evidence="4 5" key="1">
    <citation type="submission" date="2020-08" db="EMBL/GenBank/DDBJ databases">
        <title>Genomic Encyclopedia of Type Strains, Phase IV (KMG-IV): sequencing the most valuable type-strain genomes for metagenomic binning, comparative biology and taxonomic classification.</title>
        <authorList>
            <person name="Goeker M."/>
        </authorList>
    </citation>
    <scope>NUCLEOTIDE SEQUENCE [LARGE SCALE GENOMIC DNA]</scope>
    <source>
        <strain evidence="4 5">DSM 26963</strain>
    </source>
</reference>
<proteinExistence type="predicted"/>
<feature type="compositionally biased region" description="Polar residues" evidence="1">
    <location>
        <begin position="31"/>
        <end position="46"/>
    </location>
</feature>
<dbReference type="PANTHER" id="PTHR45661:SF3">
    <property type="entry name" value="IG-LIKE DOMAIN-CONTAINING PROTEIN"/>
    <property type="match status" value="1"/>
</dbReference>
<dbReference type="EMBL" id="JACHHD010000001">
    <property type="protein sequence ID" value="MBB5183986.1"/>
    <property type="molecule type" value="Genomic_DNA"/>
</dbReference>
<dbReference type="InterPro" id="IPR036439">
    <property type="entry name" value="Dockerin_dom_sf"/>
</dbReference>
<evidence type="ECO:0000256" key="2">
    <source>
        <dbReference type="SAM" id="Phobius"/>
    </source>
</evidence>
<keyword evidence="2" id="KW-0472">Membrane</keyword>
<keyword evidence="3" id="KW-0732">Signal</keyword>
<dbReference type="Gene3D" id="3.80.10.10">
    <property type="entry name" value="Ribonuclease Inhibitor"/>
    <property type="match status" value="3"/>
</dbReference>
<evidence type="ECO:0000256" key="1">
    <source>
        <dbReference type="SAM" id="MobiDB-lite"/>
    </source>
</evidence>
<gene>
    <name evidence="4" type="ORF">HNQ43_000019</name>
</gene>
<dbReference type="InterPro" id="IPR053139">
    <property type="entry name" value="Surface_bspA-like"/>
</dbReference>
<protein>
    <submittedName>
        <fullName evidence="4">ElaB/YqjD/DUF883 family membrane-anchored ribosome-binding protein</fullName>
    </submittedName>
</protein>
<feature type="compositionally biased region" description="Basic and acidic residues" evidence="1">
    <location>
        <begin position="1467"/>
        <end position="1486"/>
    </location>
</feature>
<feature type="signal peptide" evidence="3">
    <location>
        <begin position="1"/>
        <end position="23"/>
    </location>
</feature>
<dbReference type="SUPFAM" id="SSF52058">
    <property type="entry name" value="L domain-like"/>
    <property type="match status" value="1"/>
</dbReference>
<keyword evidence="2" id="KW-1133">Transmembrane helix</keyword>
<accession>A0A7W8FX53</accession>
<dbReference type="SUPFAM" id="SSF63446">
    <property type="entry name" value="Type I dockerin domain"/>
    <property type="match status" value="1"/>
</dbReference>
<feature type="transmembrane region" description="Helical" evidence="2">
    <location>
        <begin position="1496"/>
        <end position="1513"/>
    </location>
</feature>